<keyword evidence="2" id="KW-0560">Oxidoreductase</keyword>
<name>A0A443KI55_9RHOB</name>
<dbReference type="Gene3D" id="3.40.605.10">
    <property type="entry name" value="Aldehyde Dehydrogenase, Chain A, domain 1"/>
    <property type="match status" value="1"/>
</dbReference>
<reference evidence="4 5" key="1">
    <citation type="submission" date="2019-01" db="EMBL/GenBank/DDBJ databases">
        <title>Sinorhodobacter populi sp. nov. isolated from the symptomatic bark tissue of Populus euramericana canker.</title>
        <authorList>
            <person name="Xu G."/>
        </authorList>
    </citation>
    <scope>NUCLEOTIDE SEQUENCE [LARGE SCALE GENOMIC DNA]</scope>
    <source>
        <strain evidence="4 5">D19-10-3-21</strain>
    </source>
</reference>
<dbReference type="InterPro" id="IPR015590">
    <property type="entry name" value="Aldehyde_DH_dom"/>
</dbReference>
<dbReference type="InterPro" id="IPR016162">
    <property type="entry name" value="Ald_DH_N"/>
</dbReference>
<dbReference type="GO" id="GO:0004777">
    <property type="term" value="F:succinate-semialdehyde dehydrogenase (NAD+) activity"/>
    <property type="evidence" value="ECO:0007669"/>
    <property type="project" value="TreeGrafter"/>
</dbReference>
<organism evidence="4 5">
    <name type="scientific">Paenirhodobacter populi</name>
    <dbReference type="NCBI Taxonomy" id="2306993"/>
    <lineage>
        <taxon>Bacteria</taxon>
        <taxon>Pseudomonadati</taxon>
        <taxon>Pseudomonadota</taxon>
        <taxon>Alphaproteobacteria</taxon>
        <taxon>Rhodobacterales</taxon>
        <taxon>Rhodobacter group</taxon>
        <taxon>Paenirhodobacter</taxon>
    </lineage>
</organism>
<protein>
    <submittedName>
        <fullName evidence="4">Aldehyde dehydrogenase family protein</fullName>
    </submittedName>
</protein>
<dbReference type="Pfam" id="PF00171">
    <property type="entry name" value="Aldedh"/>
    <property type="match status" value="1"/>
</dbReference>
<evidence type="ECO:0000256" key="1">
    <source>
        <dbReference type="ARBA" id="ARBA00009986"/>
    </source>
</evidence>
<dbReference type="Proteomes" id="UP000285295">
    <property type="component" value="Unassembled WGS sequence"/>
</dbReference>
<evidence type="ECO:0000313" key="5">
    <source>
        <dbReference type="Proteomes" id="UP000285295"/>
    </source>
</evidence>
<dbReference type="InterPro" id="IPR016161">
    <property type="entry name" value="Ald_DH/histidinol_DH"/>
</dbReference>
<dbReference type="InterPro" id="IPR050740">
    <property type="entry name" value="Aldehyde_DH_Superfamily"/>
</dbReference>
<proteinExistence type="inferred from homology"/>
<comment type="caution">
    <text evidence="4">The sequence shown here is derived from an EMBL/GenBank/DDBJ whole genome shotgun (WGS) entry which is preliminary data.</text>
</comment>
<dbReference type="PANTHER" id="PTHR43353:SF5">
    <property type="entry name" value="SUCCINATE-SEMIALDEHYDE DEHYDROGENASE, MITOCHONDRIAL"/>
    <property type="match status" value="1"/>
</dbReference>
<evidence type="ECO:0000259" key="3">
    <source>
        <dbReference type="Pfam" id="PF00171"/>
    </source>
</evidence>
<dbReference type="AlphaFoldDB" id="A0A443KI55"/>
<comment type="similarity">
    <text evidence="1">Belongs to the aldehyde dehydrogenase family.</text>
</comment>
<dbReference type="GO" id="GO:0009450">
    <property type="term" value="P:gamma-aminobutyric acid catabolic process"/>
    <property type="evidence" value="ECO:0007669"/>
    <property type="project" value="TreeGrafter"/>
</dbReference>
<sequence length="102" mass="11008">MLATLLTEADVPPGDVNVVTSSATSEVVDTMIDDLRVWEISFIGATSVGRISLRKAADQVLNCSMELASGREAFKIPVLPETRAGGEICRARSEQPGWCRSR</sequence>
<gene>
    <name evidence="4" type="ORF">D2T31_00015</name>
</gene>
<evidence type="ECO:0000313" key="4">
    <source>
        <dbReference type="EMBL" id="RWR32414.1"/>
    </source>
</evidence>
<reference evidence="4 5" key="2">
    <citation type="submission" date="2019-01" db="EMBL/GenBank/DDBJ databases">
        <authorList>
            <person name="Li Y."/>
        </authorList>
    </citation>
    <scope>NUCLEOTIDE SEQUENCE [LARGE SCALE GENOMIC DNA]</scope>
    <source>
        <strain evidence="4 5">D19-10-3-21</strain>
    </source>
</reference>
<evidence type="ECO:0000256" key="2">
    <source>
        <dbReference type="ARBA" id="ARBA00023002"/>
    </source>
</evidence>
<accession>A0A443KI55</accession>
<dbReference type="PANTHER" id="PTHR43353">
    <property type="entry name" value="SUCCINATE-SEMIALDEHYDE DEHYDROGENASE, MITOCHONDRIAL"/>
    <property type="match status" value="1"/>
</dbReference>
<dbReference type="EMBL" id="SAUX01000001">
    <property type="protein sequence ID" value="RWR32414.1"/>
    <property type="molecule type" value="Genomic_DNA"/>
</dbReference>
<feature type="domain" description="Aldehyde dehydrogenase" evidence="3">
    <location>
        <begin position="1"/>
        <end position="68"/>
    </location>
</feature>
<dbReference type="SUPFAM" id="SSF53720">
    <property type="entry name" value="ALDH-like"/>
    <property type="match status" value="1"/>
</dbReference>